<comment type="subcellular location">
    <subcellularLocation>
        <location evidence="1 5">Nucleus</location>
    </subcellularLocation>
</comment>
<dbReference type="Gene3D" id="1.10.10.10">
    <property type="entry name" value="Winged helix-like DNA-binding domain superfamily/Winged helix DNA-binding domain"/>
    <property type="match status" value="1"/>
</dbReference>
<evidence type="ECO:0000256" key="1">
    <source>
        <dbReference type="ARBA" id="ARBA00004123"/>
    </source>
</evidence>
<dbReference type="InterPro" id="IPR009057">
    <property type="entry name" value="Homeodomain-like_sf"/>
</dbReference>
<dbReference type="SMART" id="SM00674">
    <property type="entry name" value="CENPB"/>
    <property type="match status" value="1"/>
</dbReference>
<sequence length="541" mass="61516">MSFSKPAASSGKRKHKAISLHEKLKIIENLENGATVASVCAEYGIAKQTVSDIRKKKSELLSFALKCNVDKETCRVKRMRAPADQKLDDAVYKWYEKFRASGIAVRGVEIQAAAERLAKQLGVNGFTASAGWLFRFRKRHNIVNRKMCGESLSADASAVEPFKKKLHSIMKEEGLGLNQVYNADETGLCWRALPDNTQASKSIRNTPGRKISKERVSALLCANADGSHILKTVIVGKSKQPRAIKNIISNLPVHYYHSKNAWFTANITSDWFHNYAVPEIRRHQMEKSYTEVKAIILLDNAPAHPDEKKLCSADGKIRCLFLPPNTTSLMQPMDQGVIYTAKRLYRKRFLSEVFEVEESTDGEDRRAEKTLQNIKSYNFRSMIFNFAAAVKDIAPSTLANAWNKILCDNSVELESKGIELKDYHEALVRGGEKSVTVEEIEDWLDNDGDPGYHIMNEDEIVDSVNDDRDYESEDEDPDMELPKMKLSEVKEHLNSVINFIQRSDNKQISAYYCHMRHLRELVVKEMCEKPQKKIDSFFKPK</sequence>
<dbReference type="Proteomes" id="UP001148838">
    <property type="component" value="Unassembled WGS sequence"/>
</dbReference>
<dbReference type="PROSITE" id="PS50960">
    <property type="entry name" value="HTH_PSQ"/>
    <property type="match status" value="1"/>
</dbReference>
<evidence type="ECO:0000259" key="7">
    <source>
        <dbReference type="PROSITE" id="PS51253"/>
    </source>
</evidence>
<dbReference type="Gene3D" id="1.10.10.60">
    <property type="entry name" value="Homeodomain-like"/>
    <property type="match status" value="1"/>
</dbReference>
<comment type="similarity">
    <text evidence="2">Belongs to the tigger transposable element derived protein family.</text>
</comment>
<dbReference type="InterPro" id="IPR007889">
    <property type="entry name" value="HTH_Psq"/>
</dbReference>
<feature type="domain" description="HTH psq-type" evidence="6">
    <location>
        <begin position="9"/>
        <end position="60"/>
    </location>
</feature>
<keyword evidence="4 5" id="KW-0539">Nucleus</keyword>
<dbReference type="PANTHER" id="PTHR19303">
    <property type="entry name" value="TRANSPOSON"/>
    <property type="match status" value="1"/>
</dbReference>
<dbReference type="InterPro" id="IPR006600">
    <property type="entry name" value="HTH_CenpB_DNA-bd_dom"/>
</dbReference>
<dbReference type="EMBL" id="JAJSOF020000015">
    <property type="protein sequence ID" value="KAJ4440829.1"/>
    <property type="molecule type" value="Genomic_DNA"/>
</dbReference>
<dbReference type="Pfam" id="PF04218">
    <property type="entry name" value="CENP-B_N"/>
    <property type="match status" value="1"/>
</dbReference>
<dbReference type="Pfam" id="PF03184">
    <property type="entry name" value="DDE_1"/>
    <property type="match status" value="1"/>
</dbReference>
<evidence type="ECO:0000313" key="9">
    <source>
        <dbReference type="Proteomes" id="UP001148838"/>
    </source>
</evidence>
<comment type="caution">
    <text evidence="8">The sequence shown here is derived from an EMBL/GenBank/DDBJ whole genome shotgun (WGS) entry which is preliminary data.</text>
</comment>
<evidence type="ECO:0000256" key="2">
    <source>
        <dbReference type="ARBA" id="ARBA00010881"/>
    </source>
</evidence>
<evidence type="ECO:0000313" key="8">
    <source>
        <dbReference type="EMBL" id="KAJ4440829.1"/>
    </source>
</evidence>
<evidence type="ECO:0000256" key="5">
    <source>
        <dbReference type="PROSITE-ProRule" id="PRU00320"/>
    </source>
</evidence>
<keyword evidence="3 5" id="KW-0238">DNA-binding</keyword>
<reference evidence="8 9" key="1">
    <citation type="journal article" date="2022" name="Allergy">
        <title>Genome assembly and annotation of Periplaneta americana reveal a comprehensive cockroach allergen profile.</title>
        <authorList>
            <person name="Wang L."/>
            <person name="Xiong Q."/>
            <person name="Saelim N."/>
            <person name="Wang L."/>
            <person name="Nong W."/>
            <person name="Wan A.T."/>
            <person name="Shi M."/>
            <person name="Liu X."/>
            <person name="Cao Q."/>
            <person name="Hui J.H.L."/>
            <person name="Sookrung N."/>
            <person name="Leung T.F."/>
            <person name="Tungtrongchitr A."/>
            <person name="Tsui S.K.W."/>
        </authorList>
    </citation>
    <scope>NUCLEOTIDE SEQUENCE [LARGE SCALE GENOMIC DNA]</scope>
    <source>
        <strain evidence="8">PWHHKU_190912</strain>
    </source>
</reference>
<gene>
    <name evidence="8" type="ORF">ANN_10675</name>
</gene>
<dbReference type="InterPro" id="IPR050863">
    <property type="entry name" value="CenT-Element_Derived"/>
</dbReference>
<dbReference type="PROSITE" id="PS51253">
    <property type="entry name" value="HTH_CENPB"/>
    <property type="match status" value="1"/>
</dbReference>
<accession>A0ABQ8T2X7</accession>
<organism evidence="8 9">
    <name type="scientific">Periplaneta americana</name>
    <name type="common">American cockroach</name>
    <name type="synonym">Blatta americana</name>
    <dbReference type="NCBI Taxonomy" id="6978"/>
    <lineage>
        <taxon>Eukaryota</taxon>
        <taxon>Metazoa</taxon>
        <taxon>Ecdysozoa</taxon>
        <taxon>Arthropoda</taxon>
        <taxon>Hexapoda</taxon>
        <taxon>Insecta</taxon>
        <taxon>Pterygota</taxon>
        <taxon>Neoptera</taxon>
        <taxon>Polyneoptera</taxon>
        <taxon>Dictyoptera</taxon>
        <taxon>Blattodea</taxon>
        <taxon>Blattoidea</taxon>
        <taxon>Blattidae</taxon>
        <taxon>Blattinae</taxon>
        <taxon>Periplaneta</taxon>
    </lineage>
</organism>
<feature type="DNA-binding region" description="H-T-H motif" evidence="5">
    <location>
        <begin position="36"/>
        <end position="56"/>
    </location>
</feature>
<dbReference type="Pfam" id="PF03221">
    <property type="entry name" value="HTH_Tnp_Tc5"/>
    <property type="match status" value="1"/>
</dbReference>
<evidence type="ECO:0000259" key="6">
    <source>
        <dbReference type="PROSITE" id="PS50960"/>
    </source>
</evidence>
<protein>
    <submittedName>
        <fullName evidence="8">Uncharacterized protein</fullName>
    </submittedName>
</protein>
<dbReference type="PANTHER" id="PTHR19303:SF17">
    <property type="entry name" value="TIGGER TRANSPOSABLE ELEMENT-DERIVED PROTEIN 7"/>
    <property type="match status" value="1"/>
</dbReference>
<dbReference type="InterPro" id="IPR004875">
    <property type="entry name" value="DDE_SF_endonuclease_dom"/>
</dbReference>
<evidence type="ECO:0000256" key="3">
    <source>
        <dbReference type="ARBA" id="ARBA00023125"/>
    </source>
</evidence>
<proteinExistence type="inferred from homology"/>
<dbReference type="SUPFAM" id="SSF46689">
    <property type="entry name" value="Homeodomain-like"/>
    <property type="match status" value="2"/>
</dbReference>
<dbReference type="InterPro" id="IPR036388">
    <property type="entry name" value="WH-like_DNA-bd_sf"/>
</dbReference>
<name>A0ABQ8T2X7_PERAM</name>
<keyword evidence="9" id="KW-1185">Reference proteome</keyword>
<evidence type="ECO:0000256" key="4">
    <source>
        <dbReference type="ARBA" id="ARBA00023242"/>
    </source>
</evidence>
<feature type="domain" description="HTH CENPB-type" evidence="7">
    <location>
        <begin position="75"/>
        <end position="146"/>
    </location>
</feature>